<evidence type="ECO:0008006" key="3">
    <source>
        <dbReference type="Google" id="ProtNLM"/>
    </source>
</evidence>
<dbReference type="EMBL" id="MU069499">
    <property type="protein sequence ID" value="KAF5840949.1"/>
    <property type="molecule type" value="Genomic_DNA"/>
</dbReference>
<comment type="caution">
    <text evidence="1">The sequence shown here is derived from an EMBL/GenBank/DDBJ whole genome shotgun (WGS) entry which is preliminary data.</text>
</comment>
<proteinExistence type="predicted"/>
<keyword evidence="2" id="KW-1185">Reference proteome</keyword>
<name>A0ABQ7H259_DUNSA</name>
<evidence type="ECO:0000313" key="2">
    <source>
        <dbReference type="Proteomes" id="UP000815325"/>
    </source>
</evidence>
<organism evidence="1 2">
    <name type="scientific">Dunaliella salina</name>
    <name type="common">Green alga</name>
    <name type="synonym">Protococcus salinus</name>
    <dbReference type="NCBI Taxonomy" id="3046"/>
    <lineage>
        <taxon>Eukaryota</taxon>
        <taxon>Viridiplantae</taxon>
        <taxon>Chlorophyta</taxon>
        <taxon>core chlorophytes</taxon>
        <taxon>Chlorophyceae</taxon>
        <taxon>CS clade</taxon>
        <taxon>Chlamydomonadales</taxon>
        <taxon>Dunaliellaceae</taxon>
        <taxon>Dunaliella</taxon>
    </lineage>
</organism>
<sequence>MFQEACAWILCGVSCEVEQKGAKLWACPTQLQVWPALALPALPQIVEAVVLLPSKQSSRVHCRFSLWSQPWLSVRVHVCLYAWFCPAYHSHECSCFQQLMNALFTKVVVSNDGCLP</sequence>
<evidence type="ECO:0000313" key="1">
    <source>
        <dbReference type="EMBL" id="KAF5840949.1"/>
    </source>
</evidence>
<protein>
    <recommendedName>
        <fullName evidence="3">Secreted protein</fullName>
    </recommendedName>
</protein>
<dbReference type="Proteomes" id="UP000815325">
    <property type="component" value="Unassembled WGS sequence"/>
</dbReference>
<reference evidence="1" key="1">
    <citation type="submission" date="2017-08" db="EMBL/GenBank/DDBJ databases">
        <authorList>
            <person name="Polle J.E."/>
            <person name="Barry K."/>
            <person name="Cushman J."/>
            <person name="Schmutz J."/>
            <person name="Tran D."/>
            <person name="Hathwaick L.T."/>
            <person name="Yim W.C."/>
            <person name="Jenkins J."/>
            <person name="Mckie-Krisberg Z.M."/>
            <person name="Prochnik S."/>
            <person name="Lindquist E."/>
            <person name="Dockter R.B."/>
            <person name="Adam C."/>
            <person name="Molina H."/>
            <person name="Bunkerborg J."/>
            <person name="Jin E."/>
            <person name="Buchheim M."/>
            <person name="Magnuson J."/>
        </authorList>
    </citation>
    <scope>NUCLEOTIDE SEQUENCE</scope>
    <source>
        <strain evidence="1">CCAP 19/18</strain>
    </source>
</reference>
<gene>
    <name evidence="1" type="ORF">DUNSADRAFT_14973</name>
</gene>
<accession>A0ABQ7H259</accession>